<feature type="region of interest" description="Disordered" evidence="1">
    <location>
        <begin position="379"/>
        <end position="445"/>
    </location>
</feature>
<feature type="compositionally biased region" description="Polar residues" evidence="1">
    <location>
        <begin position="1"/>
        <end position="17"/>
    </location>
</feature>
<protein>
    <submittedName>
        <fullName evidence="2">Uncharacterized protein</fullName>
    </submittedName>
</protein>
<feature type="compositionally biased region" description="Basic and acidic residues" evidence="1">
    <location>
        <begin position="270"/>
        <end position="279"/>
    </location>
</feature>
<feature type="region of interest" description="Disordered" evidence="1">
    <location>
        <begin position="102"/>
        <end position="137"/>
    </location>
</feature>
<gene>
    <name evidence="2" type="ORF">GLX27_001129</name>
</gene>
<feature type="region of interest" description="Disordered" evidence="1">
    <location>
        <begin position="1"/>
        <end position="88"/>
    </location>
</feature>
<proteinExistence type="predicted"/>
<feature type="compositionally biased region" description="Low complexity" evidence="1">
    <location>
        <begin position="123"/>
        <end position="132"/>
    </location>
</feature>
<evidence type="ECO:0000313" key="3">
    <source>
        <dbReference type="Proteomes" id="UP000818624"/>
    </source>
</evidence>
<name>A0ABY8ELQ9_MALFU</name>
<keyword evidence="3" id="KW-1185">Reference proteome</keyword>
<evidence type="ECO:0000256" key="1">
    <source>
        <dbReference type="SAM" id="MobiDB-lite"/>
    </source>
</evidence>
<reference evidence="2 3" key="1">
    <citation type="journal article" date="2020" name="Elife">
        <title>Loss of centromere function drives karyotype evolution in closely related Malassezia species.</title>
        <authorList>
            <person name="Sankaranarayanan S.R."/>
            <person name="Ianiri G."/>
            <person name="Coelho M.A."/>
            <person name="Reza M.H."/>
            <person name="Thimmappa B.C."/>
            <person name="Ganguly P."/>
            <person name="Vadnala R.N."/>
            <person name="Sun S."/>
            <person name="Siddharthan R."/>
            <person name="Tellgren-Roth C."/>
            <person name="Dawson T.L."/>
            <person name="Heitman J."/>
            <person name="Sanyal K."/>
        </authorList>
    </citation>
    <scope>NUCLEOTIDE SEQUENCE [LARGE SCALE GENOMIC DNA]</scope>
    <source>
        <strain evidence="2">CBS14141</strain>
    </source>
</reference>
<feature type="compositionally biased region" description="Pro residues" evidence="1">
    <location>
        <begin position="67"/>
        <end position="76"/>
    </location>
</feature>
<organism evidence="2 3">
    <name type="scientific">Malassezia furfur</name>
    <name type="common">Pityriasis versicolor infection agent</name>
    <name type="synonym">Pityrosporum furfur</name>
    <dbReference type="NCBI Taxonomy" id="55194"/>
    <lineage>
        <taxon>Eukaryota</taxon>
        <taxon>Fungi</taxon>
        <taxon>Dikarya</taxon>
        <taxon>Basidiomycota</taxon>
        <taxon>Ustilaginomycotina</taxon>
        <taxon>Malasseziomycetes</taxon>
        <taxon>Malasseziales</taxon>
        <taxon>Malasseziaceae</taxon>
        <taxon>Malassezia</taxon>
    </lineage>
</organism>
<dbReference type="EMBL" id="CP046234">
    <property type="protein sequence ID" value="WFD46493.1"/>
    <property type="molecule type" value="Genomic_DNA"/>
</dbReference>
<dbReference type="Proteomes" id="UP000818624">
    <property type="component" value="Chromosome 1"/>
</dbReference>
<feature type="compositionally biased region" description="Low complexity" evidence="1">
    <location>
        <begin position="105"/>
        <end position="115"/>
    </location>
</feature>
<sequence>MAAASVSTHTPEGSNTPQLLEQAQRLRERLTLAAHHTGLTSAGHAPDLAPKHALGSPLVEAHAVAPPTRPVPPLPRTPDHKRKASTSPASADLYQGVLGSHVTFASPSPTHAAPMASPPSPAPRARSVPRTPQSRASAGEWLNHVASAPQLGSPHRRATSDVHNYPTAEQLQREQRAAQRVSPKRRRMDMPAPFAFPSRVVPHSPPHLRSGRVASALAQDLGVPTDASPGRLAAARGVPASRHARYASMSSLPDAPHDTHYVPVRSYDPPPHDTRDVRAPRLPYSQSVGGAPGDAHAPLSYARHAPPAPGAPQDAGAARRADPAWAPPMASRMHRRSVSHNVLDTPVPVSHDRHSSIITPPSESPMFPMTPKSLAPSFRYGDLLSTSPTPQPRHGRPTRATPSSAPPKAPRHLRFRSEDLGARGARPLWAQSPRGPHAPWKDIAM</sequence>
<accession>A0ABY8ELQ9</accession>
<feature type="region of interest" description="Disordered" evidence="1">
    <location>
        <begin position="250"/>
        <end position="324"/>
    </location>
</feature>
<evidence type="ECO:0000313" key="2">
    <source>
        <dbReference type="EMBL" id="WFD46493.1"/>
    </source>
</evidence>